<dbReference type="eggNOG" id="COG3666">
    <property type="taxonomic scope" value="Bacteria"/>
</dbReference>
<accession>B3C5N7</accession>
<dbReference type="PANTHER" id="PTHR33408">
    <property type="entry name" value="TRANSPOSASE"/>
    <property type="match status" value="1"/>
</dbReference>
<feature type="domain" description="Transposase InsH N-terminal" evidence="2">
    <location>
        <begin position="61"/>
        <end position="152"/>
    </location>
</feature>
<proteinExistence type="predicted"/>
<sequence>MQRGCVKTLAQPFLCTKPRLSQARALLLPKVFVSLGIKYFVMAKLHFRPYIPNQTVLFPQRIDENIASNDPVRIVNTVVDTLHLEGFNKLYKETGRCPYHPKMMLKVIIYAYMNNIYSCRKIEKLLLRDIHYIWLAGNEHPDFITINRFRNRVKEEINNVFTQLVLVLADKGFISLEVEYIDGTKIESKANKYTFVWRKSVEKHRTKLLDKIRILLEQVDEAIAQENSVKDTPAQFTPAMLSDIVDELKEVLEHQPATKDKEQKKALREKKKQLKELEGYRDKLTEYDNHLDTLGERNSYSKTDPDATFMRMKEDAMKNGQTKPGYNLQIGTEKQFLIDFRLFPNPTDTLTLIPFFHSFQHRYNRLPAVGVADSGYGSEENYRFMQENGIEAFVKYNFFHKEQRPRYTPNPFHAESLHYNTEEDYYVCPMGQRMNRIGTRRDKTASGYITESARYKAQNCEGCPLRGSCFKAQGNRIIEVNHRLNQYKRQAREILLSEEGIKHRGRRCIEPEAVFGQMKYNMAYRRFRHKGEDKVTMDFAFFAIAFNIKKMCAKLLKAGKGGTARIICILIRTIMTQYTRNIAAYYQISEKRVA</sequence>
<protein>
    <submittedName>
        <fullName evidence="4">Transposase, IS4 family</fullName>
    </submittedName>
</protein>
<evidence type="ECO:0000256" key="1">
    <source>
        <dbReference type="SAM" id="Coils"/>
    </source>
</evidence>
<dbReference type="Proteomes" id="UP000004596">
    <property type="component" value="Unassembled WGS sequence"/>
</dbReference>
<dbReference type="Pfam" id="PF13751">
    <property type="entry name" value="DDE_Tnp_1_6"/>
    <property type="match status" value="1"/>
</dbReference>
<dbReference type="PANTHER" id="PTHR33408:SF2">
    <property type="entry name" value="TRANSPOSASE DDE DOMAIN-CONTAINING PROTEIN"/>
    <property type="match status" value="1"/>
</dbReference>
<evidence type="ECO:0000313" key="5">
    <source>
        <dbReference type="Proteomes" id="UP000004596"/>
    </source>
</evidence>
<dbReference type="STRING" id="471870.BACINT_00220"/>
<dbReference type="InterPro" id="IPR008490">
    <property type="entry name" value="Transposase_InsH_N"/>
</dbReference>
<feature type="domain" description="Transposase DDE" evidence="3">
    <location>
        <begin position="427"/>
        <end position="552"/>
    </location>
</feature>
<dbReference type="AlphaFoldDB" id="B3C5N7"/>
<dbReference type="NCBIfam" id="NF033551">
    <property type="entry name" value="transpos_IS1182"/>
    <property type="match status" value="1"/>
</dbReference>
<evidence type="ECO:0000313" key="4">
    <source>
        <dbReference type="EMBL" id="EDV07444.1"/>
    </source>
</evidence>
<dbReference type="Pfam" id="PF05598">
    <property type="entry name" value="DUF772"/>
    <property type="match status" value="1"/>
</dbReference>
<evidence type="ECO:0000259" key="3">
    <source>
        <dbReference type="Pfam" id="PF13751"/>
    </source>
</evidence>
<dbReference type="EMBL" id="ABJL02000002">
    <property type="protein sequence ID" value="EDV07444.1"/>
    <property type="molecule type" value="Genomic_DNA"/>
</dbReference>
<keyword evidence="1" id="KW-0175">Coiled coil</keyword>
<reference evidence="4 5" key="2">
    <citation type="submission" date="2008-04" db="EMBL/GenBank/DDBJ databases">
        <authorList>
            <person name="Fulton L."/>
            <person name="Clifton S."/>
            <person name="Fulton B."/>
            <person name="Xu J."/>
            <person name="Minx P."/>
            <person name="Pepin K.H."/>
            <person name="Johnson M."/>
            <person name="Thiruvilangam P."/>
            <person name="Bhonagiri V."/>
            <person name="Nash W.E."/>
            <person name="Mardis E.R."/>
            <person name="Wilson R.K."/>
        </authorList>
    </citation>
    <scope>NUCLEOTIDE SEQUENCE [LARGE SCALE GENOMIC DNA]</scope>
    <source>
        <strain evidence="4 5">DSM 17393</strain>
    </source>
</reference>
<reference evidence="4 5" key="1">
    <citation type="submission" date="2008-04" db="EMBL/GenBank/DDBJ databases">
        <title>Draft genome sequence of Bacteroides intestinalis (DSM 17393).</title>
        <authorList>
            <person name="Sudarsanam P."/>
            <person name="Ley R."/>
            <person name="Guruge J."/>
            <person name="Turnbaugh P.J."/>
            <person name="Mahowald M."/>
            <person name="Liep D."/>
            <person name="Gordon J."/>
        </authorList>
    </citation>
    <scope>NUCLEOTIDE SEQUENCE [LARGE SCALE GENOMIC DNA]</scope>
    <source>
        <strain evidence="4 5">DSM 17393</strain>
    </source>
</reference>
<dbReference type="InterPro" id="IPR047629">
    <property type="entry name" value="IS1182_transpos"/>
</dbReference>
<evidence type="ECO:0000259" key="2">
    <source>
        <dbReference type="Pfam" id="PF05598"/>
    </source>
</evidence>
<comment type="caution">
    <text evidence="4">The sequence shown here is derived from an EMBL/GenBank/DDBJ whole genome shotgun (WGS) entry which is preliminary data.</text>
</comment>
<organism evidence="4 5">
    <name type="scientific">Bacteroides intestinalis DSM 17393</name>
    <dbReference type="NCBI Taxonomy" id="471870"/>
    <lineage>
        <taxon>Bacteria</taxon>
        <taxon>Pseudomonadati</taxon>
        <taxon>Bacteroidota</taxon>
        <taxon>Bacteroidia</taxon>
        <taxon>Bacteroidales</taxon>
        <taxon>Bacteroidaceae</taxon>
        <taxon>Bacteroides</taxon>
    </lineage>
</organism>
<gene>
    <name evidence="4" type="ORF">BACINT_00220</name>
</gene>
<feature type="coiled-coil region" evidence="1">
    <location>
        <begin position="257"/>
        <end position="287"/>
    </location>
</feature>
<name>B3C5N7_9BACE</name>
<dbReference type="InterPro" id="IPR025668">
    <property type="entry name" value="Tnp_DDE_dom"/>
</dbReference>